<name>A0AAN9FHT7_CROPI</name>
<sequence length="71" mass="7605">MIVGLLLHCSCCSSRKLNTQWIMYSNSRCIRNREAHMESSSSIGIGSGSGAPICGKNIVFASDGFCSSDTK</sequence>
<comment type="caution">
    <text evidence="1">The sequence shown here is derived from an EMBL/GenBank/DDBJ whole genome shotgun (WGS) entry which is preliminary data.</text>
</comment>
<proteinExistence type="predicted"/>
<dbReference type="EMBL" id="JAYWIO010000003">
    <property type="protein sequence ID" value="KAK7276584.1"/>
    <property type="molecule type" value="Genomic_DNA"/>
</dbReference>
<protein>
    <submittedName>
        <fullName evidence="1">Uncharacterized protein</fullName>
    </submittedName>
</protein>
<accession>A0AAN9FHT7</accession>
<keyword evidence="2" id="KW-1185">Reference proteome</keyword>
<evidence type="ECO:0000313" key="1">
    <source>
        <dbReference type="EMBL" id="KAK7276584.1"/>
    </source>
</evidence>
<evidence type="ECO:0000313" key="2">
    <source>
        <dbReference type="Proteomes" id="UP001372338"/>
    </source>
</evidence>
<dbReference type="AlphaFoldDB" id="A0AAN9FHT7"/>
<reference evidence="1 2" key="1">
    <citation type="submission" date="2024-01" db="EMBL/GenBank/DDBJ databases">
        <title>The genomes of 5 underutilized Papilionoideae crops provide insights into root nodulation and disease resistanc.</title>
        <authorList>
            <person name="Yuan L."/>
        </authorList>
    </citation>
    <scope>NUCLEOTIDE SEQUENCE [LARGE SCALE GENOMIC DNA]</scope>
    <source>
        <strain evidence="1">ZHUSHIDOU_FW_LH</strain>
        <tissue evidence="1">Leaf</tissue>
    </source>
</reference>
<gene>
    <name evidence="1" type="ORF">RIF29_17727</name>
</gene>
<organism evidence="1 2">
    <name type="scientific">Crotalaria pallida</name>
    <name type="common">Smooth rattlebox</name>
    <name type="synonym">Crotalaria striata</name>
    <dbReference type="NCBI Taxonomy" id="3830"/>
    <lineage>
        <taxon>Eukaryota</taxon>
        <taxon>Viridiplantae</taxon>
        <taxon>Streptophyta</taxon>
        <taxon>Embryophyta</taxon>
        <taxon>Tracheophyta</taxon>
        <taxon>Spermatophyta</taxon>
        <taxon>Magnoliopsida</taxon>
        <taxon>eudicotyledons</taxon>
        <taxon>Gunneridae</taxon>
        <taxon>Pentapetalae</taxon>
        <taxon>rosids</taxon>
        <taxon>fabids</taxon>
        <taxon>Fabales</taxon>
        <taxon>Fabaceae</taxon>
        <taxon>Papilionoideae</taxon>
        <taxon>50 kb inversion clade</taxon>
        <taxon>genistoids sensu lato</taxon>
        <taxon>core genistoids</taxon>
        <taxon>Crotalarieae</taxon>
        <taxon>Crotalaria</taxon>
    </lineage>
</organism>
<dbReference type="Proteomes" id="UP001372338">
    <property type="component" value="Unassembled WGS sequence"/>
</dbReference>